<name>A0A2V3PR50_9BACT</name>
<protein>
    <submittedName>
        <fullName evidence="1">Uncharacterized protein</fullName>
    </submittedName>
</protein>
<keyword evidence="2" id="KW-1185">Reference proteome</keyword>
<dbReference type="Proteomes" id="UP000247973">
    <property type="component" value="Unassembled WGS sequence"/>
</dbReference>
<evidence type="ECO:0000313" key="2">
    <source>
        <dbReference type="Proteomes" id="UP000247973"/>
    </source>
</evidence>
<comment type="caution">
    <text evidence="1">The sequence shown here is derived from an EMBL/GenBank/DDBJ whole genome shotgun (WGS) entry which is preliminary data.</text>
</comment>
<proteinExistence type="predicted"/>
<dbReference type="AlphaFoldDB" id="A0A2V3PR50"/>
<sequence length="575" mass="65024">MKRICLILVTFLAFSCTDENIVEPIKEDVIINSLRSSLIIPQGEWENWASVKLVNIDNPVNVPWNRMTSATTIPDKIRFDIKAEDGWILLRNTISEKQPKLNYLIFYNQFTGFLKGFYYLETASVGNNAYWRIYFDSGSQKLLYNQDGFFTYPVSLNKEISGVNIMNITDNPVKGFTEGWNCFQVELTFDPLQPNLTLGITAFQQNIGSIVLKGDYNSTSSGTIISSPSSSSSIPTALDTFNKSTITAVADSAKNWILSNISIGGSKKPIKNVLQNTITSIVNNDMKSYVSSGISLIFGSFMGSSVSTATTNNYTLQFKTSGEISLTGRTENPSTTSIPSLKISIDNERKLGIWNLPNAPVVEVNKYAVLKDISMFYNNSYLYKYDFTKFIVYNRSIPVINPSLSPYMTNYKYSFIYSNGHMKNEIYNSTSNSKKELQAENKSKIELSKYVNFYADNQSGDYLNFIIYQNDSSLIRFHNRGGMPYMSYSNNAVFDVLPNSAYGNQNEPAYNLASTKNVMNTEDIKVSIEYTILVNGVSKTFYSTRTYDPDYEFASNLSYRPYLWTAKDLMAYFKK</sequence>
<gene>
    <name evidence="1" type="ORF">CLV62_10990</name>
</gene>
<evidence type="ECO:0000313" key="1">
    <source>
        <dbReference type="EMBL" id="PXV64764.1"/>
    </source>
</evidence>
<dbReference type="PROSITE" id="PS51257">
    <property type="entry name" value="PROKAR_LIPOPROTEIN"/>
    <property type="match status" value="1"/>
</dbReference>
<dbReference type="OrthoDB" id="998121at2"/>
<organism evidence="1 2">
    <name type="scientific">Dysgonomonas alginatilytica</name>
    <dbReference type="NCBI Taxonomy" id="1605892"/>
    <lineage>
        <taxon>Bacteria</taxon>
        <taxon>Pseudomonadati</taxon>
        <taxon>Bacteroidota</taxon>
        <taxon>Bacteroidia</taxon>
        <taxon>Bacteroidales</taxon>
        <taxon>Dysgonomonadaceae</taxon>
        <taxon>Dysgonomonas</taxon>
    </lineage>
</organism>
<dbReference type="RefSeq" id="WP_110310478.1">
    <property type="nucleotide sequence ID" value="NZ_QICL01000009.1"/>
</dbReference>
<accession>A0A2V3PR50</accession>
<dbReference type="EMBL" id="QICL01000009">
    <property type="protein sequence ID" value="PXV64764.1"/>
    <property type="molecule type" value="Genomic_DNA"/>
</dbReference>
<reference evidence="1 2" key="1">
    <citation type="submission" date="2018-03" db="EMBL/GenBank/DDBJ databases">
        <title>Genomic Encyclopedia of Archaeal and Bacterial Type Strains, Phase II (KMG-II): from individual species to whole genera.</title>
        <authorList>
            <person name="Goeker M."/>
        </authorList>
    </citation>
    <scope>NUCLEOTIDE SEQUENCE [LARGE SCALE GENOMIC DNA]</scope>
    <source>
        <strain evidence="1 2">DSM 100214</strain>
    </source>
</reference>